<dbReference type="Pfam" id="PF00378">
    <property type="entry name" value="ECH_1"/>
    <property type="match status" value="1"/>
</dbReference>
<dbReference type="PANTHER" id="PTHR43459">
    <property type="entry name" value="ENOYL-COA HYDRATASE"/>
    <property type="match status" value="1"/>
</dbReference>
<dbReference type="InterPro" id="IPR029045">
    <property type="entry name" value="ClpP/crotonase-like_dom_sf"/>
</dbReference>
<dbReference type="NCBIfam" id="NF006107">
    <property type="entry name" value="PRK08258.1"/>
    <property type="match status" value="1"/>
</dbReference>
<evidence type="ECO:0000313" key="3">
    <source>
        <dbReference type="EMBL" id="WRL44531.1"/>
    </source>
</evidence>
<evidence type="ECO:0000256" key="2">
    <source>
        <dbReference type="RuleBase" id="RU003707"/>
    </source>
</evidence>
<dbReference type="InterPro" id="IPR018376">
    <property type="entry name" value="Enoyl-CoA_hyd/isom_CS"/>
</dbReference>
<dbReference type="CDD" id="cd06558">
    <property type="entry name" value="crotonase-like"/>
    <property type="match status" value="1"/>
</dbReference>
<dbReference type="PROSITE" id="PS00166">
    <property type="entry name" value="ENOYL_COA_HYDRATASE"/>
    <property type="match status" value="1"/>
</dbReference>
<dbReference type="Gene3D" id="3.90.226.10">
    <property type="entry name" value="2-enoyl-CoA Hydratase, Chain A, domain 1"/>
    <property type="match status" value="1"/>
</dbReference>
<dbReference type="RefSeq" id="WP_407277887.1">
    <property type="nucleotide sequence ID" value="NZ_CP141259.1"/>
</dbReference>
<dbReference type="Proteomes" id="UP001626593">
    <property type="component" value="Chromosome"/>
</dbReference>
<accession>A0ABZ1AJG9</accession>
<dbReference type="SUPFAM" id="SSF52096">
    <property type="entry name" value="ClpP/crotonase"/>
    <property type="match status" value="1"/>
</dbReference>
<evidence type="ECO:0000313" key="4">
    <source>
        <dbReference type="Proteomes" id="UP001626593"/>
    </source>
</evidence>
<organism evidence="3 4">
    <name type="scientific">Aromatoleum evansii</name>
    <name type="common">Azoarcus evansii</name>
    <dbReference type="NCBI Taxonomy" id="59406"/>
    <lineage>
        <taxon>Bacteria</taxon>
        <taxon>Pseudomonadati</taxon>
        <taxon>Pseudomonadota</taxon>
        <taxon>Betaproteobacteria</taxon>
        <taxon>Rhodocyclales</taxon>
        <taxon>Rhodocyclaceae</taxon>
        <taxon>Aromatoleum</taxon>
    </lineage>
</organism>
<keyword evidence="4" id="KW-1185">Reference proteome</keyword>
<dbReference type="InterPro" id="IPR014748">
    <property type="entry name" value="Enoyl-CoA_hydra_C"/>
</dbReference>
<dbReference type="PANTHER" id="PTHR43459:SF1">
    <property type="entry name" value="EG:BACN32G11.4 PROTEIN"/>
    <property type="match status" value="1"/>
</dbReference>
<dbReference type="EMBL" id="CP141259">
    <property type="protein sequence ID" value="WRL44531.1"/>
    <property type="molecule type" value="Genomic_DNA"/>
</dbReference>
<evidence type="ECO:0000256" key="1">
    <source>
        <dbReference type="ARBA" id="ARBA00005254"/>
    </source>
</evidence>
<dbReference type="InterPro" id="IPR001753">
    <property type="entry name" value="Enoyl-CoA_hydra/iso"/>
</dbReference>
<gene>
    <name evidence="3" type="ORF">U5817_15090</name>
</gene>
<name>A0ABZ1AJG9_AROEV</name>
<proteinExistence type="inferred from homology"/>
<reference evidence="3 4" key="1">
    <citation type="submission" date="2023-12" db="EMBL/GenBank/DDBJ databases">
        <title>A. evansii MAY27, complete genome.</title>
        <authorList>
            <person name="Wang Y."/>
        </authorList>
    </citation>
    <scope>NUCLEOTIDE SEQUENCE [LARGE SCALE GENOMIC DNA]</scope>
    <source>
        <strain evidence="3 4">MAY27</strain>
    </source>
</reference>
<sequence length="281" mass="30201">MAELSMQDHKHPFKDYAARHFRWECSDDGRVATITLNRPEKKNPLTFDSYAELRDLFRGLAYASDVRTVVIQGAGGNFCSGGDVFEIIEPLTKMTMPELLAFTRMTGDLVKAMRRAPQPIIAAIDGICAGAGAMVALAADFRLGTAEAKTAYLFTRVGLAGADMGACGLLPRVVGQGKATDLLMTGRAMGADEALACGFFSAVHAPAELLGKAQALAKTLADGPWFAHTMTKTMLNQEWAMGIEEMIESEAQAQAICMVTGDFGRAFQAFAAKEKPKFEGC</sequence>
<protein>
    <submittedName>
        <fullName evidence="3">Enoyl-CoA hydratase family protein</fullName>
    </submittedName>
</protein>
<dbReference type="Gene3D" id="1.10.12.10">
    <property type="entry name" value="Lyase 2-enoyl-coa Hydratase, Chain A, domain 2"/>
    <property type="match status" value="1"/>
</dbReference>
<comment type="similarity">
    <text evidence="1 2">Belongs to the enoyl-CoA hydratase/isomerase family.</text>
</comment>